<keyword evidence="1" id="KW-1133">Transmembrane helix</keyword>
<feature type="transmembrane region" description="Helical" evidence="1">
    <location>
        <begin position="310"/>
        <end position="336"/>
    </location>
</feature>
<feature type="transmembrane region" description="Helical" evidence="1">
    <location>
        <begin position="268"/>
        <end position="289"/>
    </location>
</feature>
<gene>
    <name evidence="2" type="ORF">NPX13_g1751</name>
</gene>
<proteinExistence type="predicted"/>
<accession>A0A9W8NKH8</accession>
<dbReference type="AlphaFoldDB" id="A0A9W8NKH8"/>
<dbReference type="Proteomes" id="UP001148614">
    <property type="component" value="Unassembled WGS sequence"/>
</dbReference>
<keyword evidence="3" id="KW-1185">Reference proteome</keyword>
<feature type="transmembrane region" description="Helical" evidence="1">
    <location>
        <begin position="227"/>
        <end position="248"/>
    </location>
</feature>
<name>A0A9W8NKH8_9PEZI</name>
<evidence type="ECO:0000256" key="1">
    <source>
        <dbReference type="SAM" id="Phobius"/>
    </source>
</evidence>
<feature type="transmembrane region" description="Helical" evidence="1">
    <location>
        <begin position="367"/>
        <end position="386"/>
    </location>
</feature>
<sequence length="463" mass="53244">MADVPHQHERTGSDEVAEMPPDLQGYFEYWHHWYNIIIHRGADVLPRLTPQYPAEFLSDEIRSPPYPRDISETWYCAALIALILASHHGIDKRWLFETAFPYPLWAGRVLGRALLTVGAAVLSTLSFEIIGSYLTTRFFALTGDLEDWISVLLIKHLGWGELDENGEPERNENGHFVWNIDPTNQRESMREALQGLVFFAVDYLAISFLEMSNQINQLFVERVVSPVLYLFFSIPPDFLPSLLSWLFLPTPGMDETRDPRSLWFEYGVPIVIQFSVLVLLWLLEILYMAKADRLAMAGWRVIDPLMTIKWHLLRATAMHLLAYTAYQLVCGCMVAMKSSLPQDSWYTTFIDGPVIPFFSKIIPNGKVFAAALLLLFHWLLRAASIISMRLASRFWMPYILWQTRYSVDGASRFWPLWVVALTEDLALLDPTKRVTSRVLMTACWGLRSSWPARLHLSNVVEGE</sequence>
<reference evidence="2" key="1">
    <citation type="submission" date="2022-07" db="EMBL/GenBank/DDBJ databases">
        <title>Genome Sequence of Xylaria arbuscula.</title>
        <authorList>
            <person name="Buettner E."/>
        </authorList>
    </citation>
    <scope>NUCLEOTIDE SEQUENCE</scope>
    <source>
        <strain evidence="2">VT107</strain>
    </source>
</reference>
<organism evidence="2 3">
    <name type="scientific">Xylaria arbuscula</name>
    <dbReference type="NCBI Taxonomy" id="114810"/>
    <lineage>
        <taxon>Eukaryota</taxon>
        <taxon>Fungi</taxon>
        <taxon>Dikarya</taxon>
        <taxon>Ascomycota</taxon>
        <taxon>Pezizomycotina</taxon>
        <taxon>Sordariomycetes</taxon>
        <taxon>Xylariomycetidae</taxon>
        <taxon>Xylariales</taxon>
        <taxon>Xylariaceae</taxon>
        <taxon>Xylaria</taxon>
    </lineage>
</organism>
<keyword evidence="1" id="KW-0472">Membrane</keyword>
<comment type="caution">
    <text evidence="2">The sequence shown here is derived from an EMBL/GenBank/DDBJ whole genome shotgun (WGS) entry which is preliminary data.</text>
</comment>
<keyword evidence="1" id="KW-0812">Transmembrane</keyword>
<evidence type="ECO:0000313" key="3">
    <source>
        <dbReference type="Proteomes" id="UP001148614"/>
    </source>
</evidence>
<evidence type="ECO:0000313" key="2">
    <source>
        <dbReference type="EMBL" id="KAJ3578808.1"/>
    </source>
</evidence>
<dbReference type="EMBL" id="JANPWZ010000167">
    <property type="protein sequence ID" value="KAJ3578808.1"/>
    <property type="molecule type" value="Genomic_DNA"/>
</dbReference>
<protein>
    <submittedName>
        <fullName evidence="2">Uncharacterized protein</fullName>
    </submittedName>
</protein>